<organism evidence="7 8">
    <name type="scientific">Hydrocarboniclastica marina</name>
    <dbReference type="NCBI Taxonomy" id="2259620"/>
    <lineage>
        <taxon>Bacteria</taxon>
        <taxon>Pseudomonadati</taxon>
        <taxon>Pseudomonadota</taxon>
        <taxon>Gammaproteobacteria</taxon>
        <taxon>Alteromonadales</taxon>
        <taxon>Alteromonadaceae</taxon>
        <taxon>Hydrocarboniclastica</taxon>
    </lineage>
</organism>
<dbReference type="Pfam" id="PF25371">
    <property type="entry name" value="DUF7884"/>
    <property type="match status" value="1"/>
</dbReference>
<name>A0A4P7XL47_9ALTE</name>
<keyword evidence="5" id="KW-0443">Lipid metabolism</keyword>
<accession>A0A4P7XL47</accession>
<protein>
    <submittedName>
        <fullName evidence="7">Class I SAM-dependent methyltransferase</fullName>
    </submittedName>
</protein>
<evidence type="ECO:0000313" key="8">
    <source>
        <dbReference type="Proteomes" id="UP000298049"/>
    </source>
</evidence>
<reference evidence="7 8" key="1">
    <citation type="submission" date="2018-07" db="EMBL/GenBank/DDBJ databases">
        <title>Marsedoiliclastica nanhaica gen. nov. sp. nov., a novel marine hydrocarbonoclastic bacterium isolated from an in-situ enriched hydrocarbon-degrading consortium in deep-sea sediment.</title>
        <authorList>
            <person name="Dong C."/>
            <person name="Ma T."/>
            <person name="Liu R."/>
            <person name="Shao Z."/>
        </authorList>
    </citation>
    <scope>NUCLEOTIDE SEQUENCE [LARGE SCALE GENOMIC DNA]</scope>
    <source>
        <strain evidence="8">soil36-7</strain>
    </source>
</reference>
<evidence type="ECO:0000313" key="7">
    <source>
        <dbReference type="EMBL" id="QCF27244.1"/>
    </source>
</evidence>
<dbReference type="Proteomes" id="UP000298049">
    <property type="component" value="Chromosome"/>
</dbReference>
<keyword evidence="4" id="KW-0949">S-adenosyl-L-methionine</keyword>
<keyword evidence="2 7" id="KW-0489">Methyltransferase</keyword>
<evidence type="ECO:0000259" key="6">
    <source>
        <dbReference type="Pfam" id="PF25371"/>
    </source>
</evidence>
<dbReference type="InterPro" id="IPR003333">
    <property type="entry name" value="CMAS"/>
</dbReference>
<dbReference type="GO" id="GO:0008168">
    <property type="term" value="F:methyltransferase activity"/>
    <property type="evidence" value="ECO:0007669"/>
    <property type="project" value="UniProtKB-KW"/>
</dbReference>
<dbReference type="EMBL" id="CP031093">
    <property type="protein sequence ID" value="QCF27244.1"/>
    <property type="molecule type" value="Genomic_DNA"/>
</dbReference>
<evidence type="ECO:0000256" key="1">
    <source>
        <dbReference type="ARBA" id="ARBA00010815"/>
    </source>
</evidence>
<evidence type="ECO:0000256" key="4">
    <source>
        <dbReference type="ARBA" id="ARBA00022691"/>
    </source>
</evidence>
<gene>
    <name evidence="7" type="ORF">soil367_15630</name>
</gene>
<feature type="domain" description="DUF7884" evidence="6">
    <location>
        <begin position="55"/>
        <end position="125"/>
    </location>
</feature>
<evidence type="ECO:0000256" key="5">
    <source>
        <dbReference type="ARBA" id="ARBA00023098"/>
    </source>
</evidence>
<comment type="similarity">
    <text evidence="1">Belongs to the CFA/CMAS family.</text>
</comment>
<evidence type="ECO:0000256" key="3">
    <source>
        <dbReference type="ARBA" id="ARBA00022679"/>
    </source>
</evidence>
<dbReference type="InterPro" id="IPR050723">
    <property type="entry name" value="CFA/CMAS"/>
</dbReference>
<dbReference type="PANTHER" id="PTHR43667:SF1">
    <property type="entry name" value="CYCLOPROPANE-FATTY-ACYL-PHOSPHOLIPID SYNTHASE"/>
    <property type="match status" value="1"/>
</dbReference>
<evidence type="ECO:0000256" key="2">
    <source>
        <dbReference type="ARBA" id="ARBA00022603"/>
    </source>
</evidence>
<dbReference type="InterPro" id="IPR057206">
    <property type="entry name" value="DUF7884"/>
</dbReference>
<dbReference type="Gene3D" id="3.40.50.150">
    <property type="entry name" value="Vaccinia Virus protein VP39"/>
    <property type="match status" value="1"/>
</dbReference>
<dbReference type="AlphaFoldDB" id="A0A4P7XL47"/>
<proteinExistence type="inferred from homology"/>
<dbReference type="Pfam" id="PF02353">
    <property type="entry name" value="CMAS"/>
    <property type="match status" value="1"/>
</dbReference>
<dbReference type="InterPro" id="IPR029063">
    <property type="entry name" value="SAM-dependent_MTases_sf"/>
</dbReference>
<keyword evidence="3 7" id="KW-0808">Transferase</keyword>
<dbReference type="OrthoDB" id="9782855at2"/>
<dbReference type="SUPFAM" id="SSF53335">
    <property type="entry name" value="S-adenosyl-L-methionine-dependent methyltransferases"/>
    <property type="match status" value="1"/>
</dbReference>
<dbReference type="CDD" id="cd02440">
    <property type="entry name" value="AdoMet_MTases"/>
    <property type="match status" value="1"/>
</dbReference>
<dbReference type="KEGG" id="hmi:soil367_15630"/>
<dbReference type="PANTHER" id="PTHR43667">
    <property type="entry name" value="CYCLOPROPANE-FATTY-ACYL-PHOSPHOLIPID SYNTHASE"/>
    <property type="match status" value="1"/>
</dbReference>
<dbReference type="GO" id="GO:0008610">
    <property type="term" value="P:lipid biosynthetic process"/>
    <property type="evidence" value="ECO:0007669"/>
    <property type="project" value="InterPro"/>
</dbReference>
<dbReference type="PIRSF" id="PIRSF003085">
    <property type="entry name" value="CMAS"/>
    <property type="match status" value="1"/>
</dbReference>
<keyword evidence="8" id="KW-1185">Reference proteome</keyword>
<sequence>MRETTMNEKVLADPQRKHSAVLSSNPLQIPDQQAGADSGPLVHERWLAKRILMFAGTPPIGIVLWDGEVITVDSSRPPEYQMYLKDRRALYELAINPHLSFGDLYSAGRLEVDGKLHDFFTFLFRFTEQAKPEMPLWLKAFWRDHAPRSTAIEDARNNIHHHYDLGNEFYRLWLDQAEMQYTCAYYERPDLTLEQAQLAKLEHVCRKLQLKPGQTVVEAGCGWGGLARYMAREYDVKVLAYNISTEQIRYARAQAEAEGLSDRIDYILDDYRNINAPFDAFVSIGMLEHVGTDHYETMARVIRDNLRPDGLALIHTIGRNRPAKMNAWIEKRIFPGAYPPSIGELMSLSEAGPFSLLDAENLRLHYALTLEAWLDRFEANVEHVRDMYDEHFVRAWRFYLSSSIAAFRTSGLQLFQIVLAQPENNAVPYTRRHLYQSPAAPAEENNP</sequence>
<dbReference type="GO" id="GO:0032259">
    <property type="term" value="P:methylation"/>
    <property type="evidence" value="ECO:0007669"/>
    <property type="project" value="UniProtKB-KW"/>
</dbReference>